<dbReference type="Pfam" id="PF10989">
    <property type="entry name" value="DUF2808"/>
    <property type="match status" value="1"/>
</dbReference>
<evidence type="ECO:0000313" key="2">
    <source>
        <dbReference type="Proteomes" id="UP001526426"/>
    </source>
</evidence>
<proteinExistence type="predicted"/>
<reference evidence="1 2" key="1">
    <citation type="submission" date="2021-08" db="EMBL/GenBank/DDBJ databases">
        <title>Draft genome sequence of Spirulina subsalsa with high tolerance to salinity and hype-accumulation of phycocyanin.</title>
        <authorList>
            <person name="Pei H."/>
            <person name="Jiang L."/>
        </authorList>
    </citation>
    <scope>NUCLEOTIDE SEQUENCE [LARGE SCALE GENOMIC DNA]</scope>
    <source>
        <strain evidence="1 2">FACHB-351</strain>
    </source>
</reference>
<evidence type="ECO:0000313" key="1">
    <source>
        <dbReference type="EMBL" id="MCW6036685.1"/>
    </source>
</evidence>
<dbReference type="InterPro" id="IPR021256">
    <property type="entry name" value="DUF2808"/>
</dbReference>
<dbReference type="Proteomes" id="UP001526426">
    <property type="component" value="Unassembled WGS sequence"/>
</dbReference>
<name>A0ABT3L6R7_9CYAN</name>
<sequence length="200" mass="22590">MFRNETAQLLDHSVPMFKLMLFAKRSKRRFLPALAAAGCLLGALPGATVAQTNPGLTIFSGVENQRDILNYRLDFGGTRNQRDRYRLRIPANRVELGVAQIAIAYPDYFTGRFDTGRIEVAYGTNYSRSANISEVVWDQDNRVLQIYLAEPIQSQNAIEIRLSNVRNPFFGGTFYFHGRVLSPGDVPLPRYVGTWILSIE</sequence>
<dbReference type="EMBL" id="JAIHOM010000043">
    <property type="protein sequence ID" value="MCW6036685.1"/>
    <property type="molecule type" value="Genomic_DNA"/>
</dbReference>
<gene>
    <name evidence="1" type="ORF">K4A83_10480</name>
</gene>
<keyword evidence="2" id="KW-1185">Reference proteome</keyword>
<comment type="caution">
    <text evidence="1">The sequence shown here is derived from an EMBL/GenBank/DDBJ whole genome shotgun (WGS) entry which is preliminary data.</text>
</comment>
<accession>A0ABT3L6R7</accession>
<protein>
    <submittedName>
        <fullName evidence="1">DUF2808 domain-containing protein</fullName>
    </submittedName>
</protein>
<organism evidence="1 2">
    <name type="scientific">Spirulina subsalsa FACHB-351</name>
    <dbReference type="NCBI Taxonomy" id="234711"/>
    <lineage>
        <taxon>Bacteria</taxon>
        <taxon>Bacillati</taxon>
        <taxon>Cyanobacteriota</taxon>
        <taxon>Cyanophyceae</taxon>
        <taxon>Spirulinales</taxon>
        <taxon>Spirulinaceae</taxon>
        <taxon>Spirulina</taxon>
    </lineage>
</organism>